<reference evidence="9 10" key="1">
    <citation type="submission" date="2022-12" db="EMBL/GenBank/DDBJ databases">
        <title>Draft genome sequence of Paenibacillus sp. dW9.</title>
        <authorList>
            <person name="Choi E.-W."/>
            <person name="Kim D.-U."/>
        </authorList>
    </citation>
    <scope>NUCLEOTIDE SEQUENCE [LARGE SCALE GENOMIC DNA]</scope>
    <source>
        <strain evidence="10">dW9</strain>
    </source>
</reference>
<feature type="transmembrane region" description="Helical" evidence="8">
    <location>
        <begin position="37"/>
        <end position="57"/>
    </location>
</feature>
<keyword evidence="5 8" id="KW-0812">Transmembrane</keyword>
<evidence type="ECO:0000256" key="1">
    <source>
        <dbReference type="ARBA" id="ARBA00004141"/>
    </source>
</evidence>
<evidence type="ECO:0000256" key="6">
    <source>
        <dbReference type="ARBA" id="ARBA00022989"/>
    </source>
</evidence>
<organism evidence="9 10">
    <name type="scientific">Paenibacillus gyeongsangnamensis</name>
    <dbReference type="NCBI Taxonomy" id="3388067"/>
    <lineage>
        <taxon>Bacteria</taxon>
        <taxon>Bacillati</taxon>
        <taxon>Bacillota</taxon>
        <taxon>Bacilli</taxon>
        <taxon>Bacillales</taxon>
        <taxon>Paenibacillaceae</taxon>
        <taxon>Paenibacillus</taxon>
    </lineage>
</organism>
<dbReference type="RefSeq" id="WP_269880587.1">
    <property type="nucleotide sequence ID" value="NZ_JAQAGZ010000004.1"/>
</dbReference>
<evidence type="ECO:0000256" key="8">
    <source>
        <dbReference type="SAM" id="Phobius"/>
    </source>
</evidence>
<comment type="similarity">
    <text evidence="2">Belongs to the amino acid-polyamine-organocation (APC) superfamily. Spore germination protein (SGP) (TC 2.A.3.9) family.</text>
</comment>
<gene>
    <name evidence="9" type="ORF">O9H85_06960</name>
</gene>
<evidence type="ECO:0000313" key="9">
    <source>
        <dbReference type="EMBL" id="MCZ8512170.1"/>
    </source>
</evidence>
<feature type="transmembrane region" description="Helical" evidence="8">
    <location>
        <begin position="181"/>
        <end position="204"/>
    </location>
</feature>
<keyword evidence="4" id="KW-0309">Germination</keyword>
<feature type="transmembrane region" description="Helical" evidence="8">
    <location>
        <begin position="304"/>
        <end position="324"/>
    </location>
</feature>
<protein>
    <submittedName>
        <fullName evidence="9">Endospore germination permease</fullName>
    </submittedName>
</protein>
<evidence type="ECO:0000256" key="7">
    <source>
        <dbReference type="ARBA" id="ARBA00023136"/>
    </source>
</evidence>
<dbReference type="NCBIfam" id="TIGR00912">
    <property type="entry name" value="2A0309"/>
    <property type="match status" value="1"/>
</dbReference>
<sequence>MKLSGMQIFWIIATIEIVMGIWLTITSTIELSKQDAWISMLVAGVAAAALTLLYARLSSLYPNQTLIEFSRTLMGKWLGGMIVLPYFIVWYTLPAVFLRVFGDFIHLLFLDRTPVWFIMILPLGLSIYLTYSGGITGIGRFAEIAGPILYLAFIVSFILNAPNVKWDQLLPVYSDSGWVNILKGALTPASYLAESFMLLVIVSFMHNPRKAPSRSMLAIGLNTLILFIAAFMVVLVFGPNVSGKLRFPYFMMVRSIDIMNFIQNVDIVVVFIWIFGVFTKLSIYLFITSYEMAQLINIKDWRKIIWFGAPAIYIMACLIPNETILGLYPLLWRSLIIPVCGIGIPLLLWIITVVKKKAVNL</sequence>
<dbReference type="EMBL" id="JAQAGZ010000004">
    <property type="protein sequence ID" value="MCZ8512170.1"/>
    <property type="molecule type" value="Genomic_DNA"/>
</dbReference>
<evidence type="ECO:0000256" key="4">
    <source>
        <dbReference type="ARBA" id="ARBA00022544"/>
    </source>
</evidence>
<feature type="transmembrane region" description="Helical" evidence="8">
    <location>
        <begin position="77"/>
        <end position="101"/>
    </location>
</feature>
<dbReference type="Proteomes" id="UP001527882">
    <property type="component" value="Unassembled WGS sequence"/>
</dbReference>
<accession>A0ABT4Q653</accession>
<keyword evidence="6 8" id="KW-1133">Transmembrane helix</keyword>
<dbReference type="InterPro" id="IPR004761">
    <property type="entry name" value="Spore_GerAB"/>
</dbReference>
<proteinExistence type="inferred from homology"/>
<evidence type="ECO:0000256" key="3">
    <source>
        <dbReference type="ARBA" id="ARBA00022448"/>
    </source>
</evidence>
<dbReference type="Pfam" id="PF03845">
    <property type="entry name" value="Spore_permease"/>
    <property type="match status" value="1"/>
</dbReference>
<keyword evidence="3" id="KW-0813">Transport</keyword>
<evidence type="ECO:0000256" key="5">
    <source>
        <dbReference type="ARBA" id="ARBA00022692"/>
    </source>
</evidence>
<feature type="transmembrane region" description="Helical" evidence="8">
    <location>
        <begin position="330"/>
        <end position="354"/>
    </location>
</feature>
<feature type="transmembrane region" description="Helical" evidence="8">
    <location>
        <begin position="258"/>
        <end position="283"/>
    </location>
</feature>
<name>A0ABT4Q653_9BACL</name>
<feature type="transmembrane region" description="Helical" evidence="8">
    <location>
        <begin position="113"/>
        <end position="131"/>
    </location>
</feature>
<comment type="subcellular location">
    <subcellularLocation>
        <location evidence="1">Membrane</location>
        <topology evidence="1">Multi-pass membrane protein</topology>
    </subcellularLocation>
</comment>
<evidence type="ECO:0000313" key="10">
    <source>
        <dbReference type="Proteomes" id="UP001527882"/>
    </source>
</evidence>
<dbReference type="PANTHER" id="PTHR34975:SF2">
    <property type="entry name" value="SPORE GERMINATION PROTEIN A2"/>
    <property type="match status" value="1"/>
</dbReference>
<dbReference type="Gene3D" id="1.20.1740.10">
    <property type="entry name" value="Amino acid/polyamine transporter I"/>
    <property type="match status" value="1"/>
</dbReference>
<feature type="transmembrane region" description="Helical" evidence="8">
    <location>
        <begin position="143"/>
        <end position="161"/>
    </location>
</feature>
<feature type="transmembrane region" description="Helical" evidence="8">
    <location>
        <begin position="216"/>
        <end position="238"/>
    </location>
</feature>
<dbReference type="PANTHER" id="PTHR34975">
    <property type="entry name" value="SPORE GERMINATION PROTEIN A2"/>
    <property type="match status" value="1"/>
</dbReference>
<keyword evidence="10" id="KW-1185">Reference proteome</keyword>
<comment type="caution">
    <text evidence="9">The sequence shown here is derived from an EMBL/GenBank/DDBJ whole genome shotgun (WGS) entry which is preliminary data.</text>
</comment>
<evidence type="ECO:0000256" key="2">
    <source>
        <dbReference type="ARBA" id="ARBA00007998"/>
    </source>
</evidence>
<keyword evidence="7 8" id="KW-0472">Membrane</keyword>
<feature type="transmembrane region" description="Helical" evidence="8">
    <location>
        <begin position="7"/>
        <end position="25"/>
    </location>
</feature>